<keyword evidence="1" id="KW-0812">Transmembrane</keyword>
<sequence>MNKLYALTKIQIKDFMSKYSQQLNMKSKLLSKLIIILPLLIFLPAYEIIKQVYVSFAAIGMPELTLTYVYVAATILIFITAIPLVISLFFYSKDLSLIATLPVKEDTIIFSKIAAIYVYLLGMALLLFGTSVGFYGLYDGLKPVELLLGILGIVLTPVMPMIFATLVVIPFMTFIGGRKNRNLMVIVGNVLLIVIILGIQVLFTRVQMDPASLQNYFSSSDGIIALVGHKFPPSVWLTKMITKSWLDMLYYILLNLGFIVLLKLTAKHLYKGAMLKYNQQTSQGNINKKGKVSYKSSSKRALLIKRHLGIIVHNPTFLLNTVMTMFVPILLFGIYSLMGLMTLDTFKDPMFKPYAIYIFTGIISAPVLMGSLSTTVITREGKTFWETRVLPISINENLLTRILSTFIASFGASLILAIATFWIFPLGLIDILLSIAFALTATLCFSTLDLIINIARPFLNWSNPTAAVKNNLNVMISFLPRLAFGLVGFVLFKLLPSVGGQFVIAVFSVILIIGFIASYALVFGRYRMKFINMDI</sequence>
<accession>A0ABT6NH61</accession>
<feature type="transmembrane region" description="Helical" evidence="1">
    <location>
        <begin position="183"/>
        <end position="203"/>
    </location>
</feature>
<evidence type="ECO:0000256" key="1">
    <source>
        <dbReference type="SAM" id="Phobius"/>
    </source>
</evidence>
<feature type="transmembrane region" description="Helical" evidence="1">
    <location>
        <begin position="308"/>
        <end position="334"/>
    </location>
</feature>
<comment type="caution">
    <text evidence="2">The sequence shown here is derived from an EMBL/GenBank/DDBJ whole genome shotgun (WGS) entry which is preliminary data.</text>
</comment>
<keyword evidence="3" id="KW-1185">Reference proteome</keyword>
<reference evidence="2 3" key="1">
    <citation type="submission" date="2023-04" db="EMBL/GenBank/DDBJ databases">
        <title>Fusibacter bizertensis strain WBS, isolated from littoral bottom sediments of the Arctic seas - biochemical and genomic analysis.</title>
        <authorList>
            <person name="Brioukhanov A.L."/>
        </authorList>
    </citation>
    <scope>NUCLEOTIDE SEQUENCE [LARGE SCALE GENOMIC DNA]</scope>
    <source>
        <strain evidence="2 3">WBS</strain>
    </source>
</reference>
<name>A0ABT6NH61_9FIRM</name>
<keyword evidence="1" id="KW-0472">Membrane</keyword>
<feature type="transmembrane region" description="Helical" evidence="1">
    <location>
        <begin position="248"/>
        <end position="266"/>
    </location>
</feature>
<evidence type="ECO:0008006" key="4">
    <source>
        <dbReference type="Google" id="ProtNLM"/>
    </source>
</evidence>
<evidence type="ECO:0000313" key="3">
    <source>
        <dbReference type="Proteomes" id="UP001158045"/>
    </source>
</evidence>
<protein>
    <recommendedName>
        <fullName evidence="4">ABC transporter permease</fullName>
    </recommendedName>
</protein>
<dbReference type="RefSeq" id="WP_281095617.1">
    <property type="nucleotide sequence ID" value="NZ_JARYZI010000015.1"/>
</dbReference>
<dbReference type="Proteomes" id="UP001158045">
    <property type="component" value="Unassembled WGS sequence"/>
</dbReference>
<proteinExistence type="predicted"/>
<feature type="transmembrane region" description="Helical" evidence="1">
    <location>
        <begin position="147"/>
        <end position="171"/>
    </location>
</feature>
<feature type="transmembrane region" description="Helical" evidence="1">
    <location>
        <begin position="69"/>
        <end position="92"/>
    </location>
</feature>
<organism evidence="2 3">
    <name type="scientific">Fusibacter bizertensis</name>
    <dbReference type="NCBI Taxonomy" id="1488331"/>
    <lineage>
        <taxon>Bacteria</taxon>
        <taxon>Bacillati</taxon>
        <taxon>Bacillota</taxon>
        <taxon>Clostridia</taxon>
        <taxon>Eubacteriales</taxon>
        <taxon>Eubacteriales Family XII. Incertae Sedis</taxon>
        <taxon>Fusibacter</taxon>
    </lineage>
</organism>
<keyword evidence="1" id="KW-1133">Transmembrane helix</keyword>
<dbReference type="EMBL" id="JARYZI010000015">
    <property type="protein sequence ID" value="MDH8679722.1"/>
    <property type="molecule type" value="Genomic_DNA"/>
</dbReference>
<feature type="transmembrane region" description="Helical" evidence="1">
    <location>
        <begin position="29"/>
        <end position="49"/>
    </location>
</feature>
<feature type="transmembrane region" description="Helical" evidence="1">
    <location>
        <begin position="113"/>
        <end position="135"/>
    </location>
</feature>
<gene>
    <name evidence="2" type="ORF">QE109_16305</name>
</gene>
<dbReference type="InterPro" id="IPR031599">
    <property type="entry name" value="ABC_tran_2"/>
</dbReference>
<feature type="transmembrane region" description="Helical" evidence="1">
    <location>
        <begin position="354"/>
        <end position="377"/>
    </location>
</feature>
<feature type="transmembrane region" description="Helical" evidence="1">
    <location>
        <begin position="498"/>
        <end position="523"/>
    </location>
</feature>
<feature type="transmembrane region" description="Helical" evidence="1">
    <location>
        <begin position="398"/>
        <end position="425"/>
    </location>
</feature>
<feature type="transmembrane region" description="Helical" evidence="1">
    <location>
        <begin position="431"/>
        <end position="452"/>
    </location>
</feature>
<feature type="transmembrane region" description="Helical" evidence="1">
    <location>
        <begin position="472"/>
        <end position="492"/>
    </location>
</feature>
<dbReference type="Pfam" id="PF16949">
    <property type="entry name" value="ABC_tran_2"/>
    <property type="match status" value="1"/>
</dbReference>
<evidence type="ECO:0000313" key="2">
    <source>
        <dbReference type="EMBL" id="MDH8679722.1"/>
    </source>
</evidence>